<protein>
    <recommendedName>
        <fullName evidence="18">1,3-beta-glucan synthase</fullName>
        <ecNumber evidence="5">2.4.1.34</ecNumber>
    </recommendedName>
    <alternativeName>
        <fullName evidence="18">1,3-beta-glucan synthase</fullName>
    </alternativeName>
</protein>
<keyword evidence="8" id="KW-0396">Initiation factor</keyword>
<dbReference type="SMART" id="SM01205">
    <property type="entry name" value="FKS1_dom1"/>
    <property type="match status" value="1"/>
</dbReference>
<keyword evidence="13" id="KW-0648">Protein biosynthesis</keyword>
<dbReference type="InterPro" id="IPR039431">
    <property type="entry name" value="Vta1/CALS_N"/>
</dbReference>
<dbReference type="InterPro" id="IPR034363">
    <property type="entry name" value="eIF3B_RRM"/>
</dbReference>
<keyword evidence="17" id="KW-0961">Cell wall biogenesis/degradation</keyword>
<dbReference type="FunFam" id="3.30.70.330:FF:000235">
    <property type="entry name" value="Eukaryotic translation initiation factor 3 subunit B"/>
    <property type="match status" value="1"/>
</dbReference>
<dbReference type="InterPro" id="IPR026899">
    <property type="entry name" value="FKS1-like_dom1"/>
</dbReference>
<dbReference type="FunFam" id="1.25.40.270:FF:000002">
    <property type="entry name" value="callose synthase 3"/>
    <property type="match status" value="1"/>
</dbReference>
<comment type="catalytic activity">
    <reaction evidence="19">
        <text>[(1-&gt;3)-beta-D-glucosyl](n) + UDP-alpha-D-glucose = [(1-&gt;3)-beta-D-glucosyl](n+1) + UDP + H(+)</text>
        <dbReference type="Rhea" id="RHEA:21476"/>
        <dbReference type="Rhea" id="RHEA-COMP:11146"/>
        <dbReference type="Rhea" id="RHEA-COMP:14303"/>
        <dbReference type="ChEBI" id="CHEBI:15378"/>
        <dbReference type="ChEBI" id="CHEBI:37671"/>
        <dbReference type="ChEBI" id="CHEBI:58223"/>
        <dbReference type="ChEBI" id="CHEBI:58885"/>
        <dbReference type="EC" id="2.4.1.34"/>
    </reaction>
</comment>
<keyword evidence="6" id="KW-1003">Cell membrane</keyword>
<dbReference type="GO" id="GO:0031369">
    <property type="term" value="F:translation initiation factor binding"/>
    <property type="evidence" value="ECO:0007669"/>
    <property type="project" value="InterPro"/>
</dbReference>
<evidence type="ECO:0000256" key="19">
    <source>
        <dbReference type="ARBA" id="ARBA00047777"/>
    </source>
</evidence>
<dbReference type="Gene3D" id="2.130.10.10">
    <property type="entry name" value="YVTN repeat-like/Quinoprotein amine dehydrogenase"/>
    <property type="match status" value="1"/>
</dbReference>
<dbReference type="GO" id="GO:0003843">
    <property type="term" value="F:1,3-beta-D-glucan synthase activity"/>
    <property type="evidence" value="ECO:0007669"/>
    <property type="project" value="UniProtKB-EC"/>
</dbReference>
<dbReference type="InterPro" id="IPR015943">
    <property type="entry name" value="WD40/YVTN_repeat-like_dom_sf"/>
</dbReference>
<dbReference type="GO" id="GO:0005852">
    <property type="term" value="C:eukaryotic translation initiation factor 3 complex"/>
    <property type="evidence" value="ECO:0007669"/>
    <property type="project" value="InterPro"/>
</dbReference>
<dbReference type="ExpressionAtlas" id="M8D1Q7">
    <property type="expression patterns" value="baseline"/>
</dbReference>
<accession>M8D1Q7</accession>
<evidence type="ECO:0000256" key="14">
    <source>
        <dbReference type="ARBA" id="ARBA00022960"/>
    </source>
</evidence>
<evidence type="ECO:0000256" key="15">
    <source>
        <dbReference type="ARBA" id="ARBA00022989"/>
    </source>
</evidence>
<keyword evidence="12" id="KW-0694">RNA-binding</keyword>
<reference evidence="21" key="1">
    <citation type="submission" date="2015-06" db="UniProtKB">
        <authorList>
            <consortium name="EnsemblPlants"/>
        </authorList>
    </citation>
    <scope>IDENTIFICATION</scope>
</reference>
<dbReference type="CDD" id="cd12278">
    <property type="entry name" value="RRM_eIF3B"/>
    <property type="match status" value="1"/>
</dbReference>
<organism evidence="21">
    <name type="scientific">Aegilops tauschii</name>
    <name type="common">Tausch's goatgrass</name>
    <name type="synonym">Aegilops squarrosa</name>
    <dbReference type="NCBI Taxonomy" id="37682"/>
    <lineage>
        <taxon>Eukaryota</taxon>
        <taxon>Viridiplantae</taxon>
        <taxon>Streptophyta</taxon>
        <taxon>Embryophyta</taxon>
        <taxon>Tracheophyta</taxon>
        <taxon>Spermatophyta</taxon>
        <taxon>Magnoliopsida</taxon>
        <taxon>Liliopsida</taxon>
        <taxon>Poales</taxon>
        <taxon>Poaceae</taxon>
        <taxon>BOP clade</taxon>
        <taxon>Pooideae</taxon>
        <taxon>Triticodae</taxon>
        <taxon>Triticeae</taxon>
        <taxon>Triticinae</taxon>
        <taxon>Aegilops</taxon>
    </lineage>
</organism>
<evidence type="ECO:0000256" key="10">
    <source>
        <dbReference type="ARBA" id="ARBA00022679"/>
    </source>
</evidence>
<evidence type="ECO:0000256" key="7">
    <source>
        <dbReference type="ARBA" id="ARBA00022490"/>
    </source>
</evidence>
<keyword evidence="14" id="KW-0133">Cell shape</keyword>
<evidence type="ECO:0000256" key="17">
    <source>
        <dbReference type="ARBA" id="ARBA00023316"/>
    </source>
</evidence>
<dbReference type="GO" id="GO:0003743">
    <property type="term" value="F:translation initiation factor activity"/>
    <property type="evidence" value="ECO:0007669"/>
    <property type="project" value="UniProtKB-KW"/>
</dbReference>
<dbReference type="AlphaFoldDB" id="M8D1Q7"/>
<dbReference type="Pfam" id="PF14288">
    <property type="entry name" value="FKS1_dom1"/>
    <property type="match status" value="1"/>
</dbReference>
<evidence type="ECO:0000256" key="1">
    <source>
        <dbReference type="ARBA" id="ARBA00004141"/>
    </source>
</evidence>
<dbReference type="Gene3D" id="3.30.70.330">
    <property type="match status" value="1"/>
</dbReference>
<dbReference type="InterPro" id="IPR013979">
    <property type="entry name" value="TIF_beta_prop-like"/>
</dbReference>
<dbReference type="Pfam" id="PF04652">
    <property type="entry name" value="Vta1"/>
    <property type="match status" value="1"/>
</dbReference>
<feature type="domain" description="1,3-beta-glucan synthase component FKS1-like" evidence="20">
    <location>
        <begin position="644"/>
        <end position="753"/>
    </location>
</feature>
<dbReference type="GO" id="GO:0008360">
    <property type="term" value="P:regulation of cell shape"/>
    <property type="evidence" value="ECO:0007669"/>
    <property type="project" value="UniProtKB-KW"/>
</dbReference>
<dbReference type="Pfam" id="PF08662">
    <property type="entry name" value="eIF2A"/>
    <property type="match status" value="1"/>
</dbReference>
<dbReference type="PANTHER" id="PTHR14068">
    <property type="entry name" value="EUKARYOTIC TRANSLATION INITIATION FACTOR 3 EIF3 -RELATED"/>
    <property type="match status" value="1"/>
</dbReference>
<evidence type="ECO:0000256" key="11">
    <source>
        <dbReference type="ARBA" id="ARBA00022692"/>
    </source>
</evidence>
<dbReference type="Gene3D" id="1.25.40.270">
    <property type="entry name" value="Vacuolar protein sorting-associated protein vta1"/>
    <property type="match status" value="1"/>
</dbReference>
<name>M8D1Q7_AEGTA</name>
<dbReference type="GO" id="GO:0005886">
    <property type="term" value="C:plasma membrane"/>
    <property type="evidence" value="ECO:0007669"/>
    <property type="project" value="UniProtKB-SubCell"/>
</dbReference>
<dbReference type="InterPro" id="IPR023175">
    <property type="entry name" value="Vta1/CALS_N_sf"/>
</dbReference>
<evidence type="ECO:0000313" key="21">
    <source>
        <dbReference type="EnsemblPlants" id="EMT30161"/>
    </source>
</evidence>
<evidence type="ECO:0000256" key="12">
    <source>
        <dbReference type="ARBA" id="ARBA00022884"/>
    </source>
</evidence>
<keyword evidence="11" id="KW-0812">Transmembrane</keyword>
<dbReference type="EC" id="2.4.1.34" evidence="5"/>
<dbReference type="GO" id="GO:0071555">
    <property type="term" value="P:cell wall organization"/>
    <property type="evidence" value="ECO:0007669"/>
    <property type="project" value="UniProtKB-KW"/>
</dbReference>
<dbReference type="InterPro" id="IPR011400">
    <property type="entry name" value="EIF3B"/>
</dbReference>
<evidence type="ECO:0000259" key="20">
    <source>
        <dbReference type="SMART" id="SM01205"/>
    </source>
</evidence>
<evidence type="ECO:0000256" key="13">
    <source>
        <dbReference type="ARBA" id="ARBA00022917"/>
    </source>
</evidence>
<sequence length="1030" mass="117236">MAAVTRPQLEARARELGVDLTAVDLDSITLPADAGDFPCSNDDDDDEVLLLESDVGPPPELETGFGNVIIVDNLPIVPAEKFERLQCVMRAIYGQIGVIKEGGLWIPILYTTYGYCFIEYATPQEAELARRKTNLYALDRFHKFQVNMFDDFDKYIKVPDQWTLPDEIKQYTPAPNLHKWLMDGKARDQFVIRVGTSTEVYWNDVVPELAYQKQVDRHAEAERRTCCTSLELFRIKERGIPREVFELDKKNDNIVAFAWEPRGSRFAVIHSDGFKHDISFYSMHSADDVSRVSKLTTLKDRQADALFWSPAGKFILLAGLKGLNGQLELFIATASLGHEMGNDIRVWSFTGKQIYKASKEQFSQFQWRPRPPSLLTPAKEMEISTQPTEKAELLVVSESTLDSDVVPSSLIEIAPFLRVANEVEAINPRVAYLCRFHGGFEKAHRLDPLSNGRGVRQFKIALLQRLERENDPTLKGRVEQSDVVEIKNFYQQYYKMYIQALQNAADKAERDQLTKAYQTAAVLFEVLKAVNQTIHAAYHALRDTKGLPWPKDHEKNADADLLEWLQAMFGFQKDNVSNQREHLILLIASMHIRQISKHEQHPKLDDHVLDTTMKKLFKNYKRWCKHLGRKTSLWLPTIQQEVQQRKLLYMGLYLLIWGEAANLRFMPECLCYLFHHMAFELYSVLAGNVSPTTGENVRPSYGGEEAFMKKVVTPICKIVEMVKRLFSIRMANEADADFFKKRSNLCELCSSSTPQSGLGSNSHGGGAGGVDEARQSSYGRQQLVMGHLSIANRLILLALERLASSSWQHDGASPWNPQQHLAQLAAIRRWVVLNVFDVRTSKVMWNFNGRCCHTCFNEFIIGGRTDLSWPIFRKSSCGGNTFSTSAIAKCTGKTMESILPSRKLHCSFGLKGTNGQLEFYSIDYLETMATQEQLEFYNVDDIEAMDTEEHSMVTDVMWDPTRRNDFGPGYFVQICCNCIGCPWEGKQYLNMVFHWRADLQGDKGTIFPVRMAPEATLTAYSCEGEGNFNE</sequence>
<evidence type="ECO:0000256" key="8">
    <source>
        <dbReference type="ARBA" id="ARBA00022540"/>
    </source>
</evidence>
<keyword evidence="16" id="KW-0472">Membrane</keyword>
<keyword evidence="9" id="KW-0328">Glycosyltransferase</keyword>
<proteinExistence type="inferred from homology"/>
<dbReference type="InterPro" id="IPR012677">
    <property type="entry name" value="Nucleotide-bd_a/b_plait_sf"/>
</dbReference>
<evidence type="ECO:0000256" key="18">
    <source>
        <dbReference type="ARBA" id="ARBA00032165"/>
    </source>
</evidence>
<dbReference type="EnsemblPlants" id="EMT30161">
    <property type="protein sequence ID" value="EMT30161"/>
    <property type="gene ID" value="F775_00153"/>
</dbReference>
<evidence type="ECO:0000256" key="2">
    <source>
        <dbReference type="ARBA" id="ARBA00004236"/>
    </source>
</evidence>
<dbReference type="SUPFAM" id="SSF82171">
    <property type="entry name" value="DPP6 N-terminal domain-like"/>
    <property type="match status" value="1"/>
</dbReference>
<evidence type="ECO:0000256" key="16">
    <source>
        <dbReference type="ARBA" id="ARBA00023136"/>
    </source>
</evidence>
<dbReference type="GO" id="GO:0003723">
    <property type="term" value="F:RNA binding"/>
    <property type="evidence" value="ECO:0007669"/>
    <property type="project" value="UniProtKB-KW"/>
</dbReference>
<comment type="subcellular location">
    <subcellularLocation>
        <location evidence="2">Cell membrane</location>
    </subcellularLocation>
    <subcellularLocation>
        <location evidence="3">Cytoplasm</location>
    </subcellularLocation>
    <subcellularLocation>
        <location evidence="1">Membrane</location>
        <topology evidence="1">Multi-pass membrane protein</topology>
    </subcellularLocation>
</comment>
<dbReference type="PANTHER" id="PTHR14068:SF0">
    <property type="entry name" value="EUKARYOTIC TRANSLATION INITIATION FACTOR 3 SUBUNIT B"/>
    <property type="match status" value="1"/>
</dbReference>
<keyword evidence="10" id="KW-0808">Transferase</keyword>
<evidence type="ECO:0000256" key="4">
    <source>
        <dbReference type="ARBA" id="ARBA00009040"/>
    </source>
</evidence>
<evidence type="ECO:0000256" key="6">
    <source>
        <dbReference type="ARBA" id="ARBA00022475"/>
    </source>
</evidence>
<evidence type="ECO:0000256" key="5">
    <source>
        <dbReference type="ARBA" id="ARBA00012589"/>
    </source>
</evidence>
<evidence type="ECO:0000256" key="9">
    <source>
        <dbReference type="ARBA" id="ARBA00022676"/>
    </source>
</evidence>
<keyword evidence="15" id="KW-1133">Transmembrane helix</keyword>
<comment type="similarity">
    <text evidence="4">Belongs to the glycosyltransferase 48 family.</text>
</comment>
<keyword evidence="7" id="KW-0963">Cytoplasm</keyword>
<evidence type="ECO:0000256" key="3">
    <source>
        <dbReference type="ARBA" id="ARBA00004496"/>
    </source>
</evidence>